<evidence type="ECO:0000313" key="3">
    <source>
        <dbReference type="Proteomes" id="UP001316803"/>
    </source>
</evidence>
<comment type="caution">
    <text evidence="2">The sequence shown here is derived from an EMBL/GenBank/DDBJ whole genome shotgun (WGS) entry which is preliminary data.</text>
</comment>
<accession>A0AAN8EIQ7</accession>
<proteinExistence type="predicted"/>
<keyword evidence="1" id="KW-0812">Transmembrane</keyword>
<evidence type="ECO:0000313" key="2">
    <source>
        <dbReference type="EMBL" id="KAK5954895.1"/>
    </source>
</evidence>
<name>A0AAN8EIQ7_9EURO</name>
<dbReference type="EMBL" id="JAKLMC020000007">
    <property type="protein sequence ID" value="KAK5954895.1"/>
    <property type="molecule type" value="Genomic_DNA"/>
</dbReference>
<reference evidence="2 3" key="1">
    <citation type="submission" date="2022-12" db="EMBL/GenBank/DDBJ databases">
        <title>Genomic features and morphological characterization of a novel Knufia sp. strain isolated from spacecraft assembly facility.</title>
        <authorList>
            <person name="Teixeira M."/>
            <person name="Chander A.M."/>
            <person name="Stajich J.E."/>
            <person name="Venkateswaran K."/>
        </authorList>
    </citation>
    <scope>NUCLEOTIDE SEQUENCE [LARGE SCALE GENOMIC DNA]</scope>
    <source>
        <strain evidence="2 3">FJI-L2-BK-P2</strain>
    </source>
</reference>
<dbReference type="Proteomes" id="UP001316803">
    <property type="component" value="Unassembled WGS sequence"/>
</dbReference>
<sequence length="432" mass="49229">MGGLLDPTRLQRRWQLVLLTSIMSIIVFLFFSFGRPPPSGEVTDPLPISQLGVSLHNQGISGTPIKPKDLKVIGLVFFGRKDRVRILNCYLERNLASNGGWLDEVHWVRNTDTKEDVDYLHELIENHSAYKLVEIKEHGFVGYGLAWSTLEEGAIYLKVDDDVVFMADDAIARIVSTKVAHPEYLVVSANMINSPLMGWVHYHMGATHPYLPELIDPEDVSPGLAPDREKLKHPDTAKRTPWRYTQYPHWTGPDDYFFSFEQEPPSMRHRWLRLSTNIDNQVQQLKRTPISDAEYSTWGNSVQSWAIAAQQHYSFLENLYEDQLDLYQFSPKAKAWISDYQRLSINFIAINATEILSHLPMDTVDEEWLTVSLPKKMGKSVAVDSHALAVHFSFGGQGDVRTTDLLGRYLDYALENACMAPGPRDTRGSYYV</sequence>
<keyword evidence="1" id="KW-0472">Membrane</keyword>
<evidence type="ECO:0000256" key="1">
    <source>
        <dbReference type="SAM" id="Phobius"/>
    </source>
</evidence>
<keyword evidence="1" id="KW-1133">Transmembrane helix</keyword>
<feature type="transmembrane region" description="Helical" evidence="1">
    <location>
        <begin position="16"/>
        <end position="34"/>
    </location>
</feature>
<protein>
    <submittedName>
        <fullName evidence="2">Uncharacterized protein</fullName>
    </submittedName>
</protein>
<organism evidence="2 3">
    <name type="scientific">Knufia fluminis</name>
    <dbReference type="NCBI Taxonomy" id="191047"/>
    <lineage>
        <taxon>Eukaryota</taxon>
        <taxon>Fungi</taxon>
        <taxon>Dikarya</taxon>
        <taxon>Ascomycota</taxon>
        <taxon>Pezizomycotina</taxon>
        <taxon>Eurotiomycetes</taxon>
        <taxon>Chaetothyriomycetidae</taxon>
        <taxon>Chaetothyriales</taxon>
        <taxon>Trichomeriaceae</taxon>
        <taxon>Knufia</taxon>
    </lineage>
</organism>
<gene>
    <name evidence="2" type="ORF">OHC33_003574</name>
</gene>
<dbReference type="AlphaFoldDB" id="A0AAN8EIQ7"/>
<keyword evidence="3" id="KW-1185">Reference proteome</keyword>